<dbReference type="Pfam" id="PF07714">
    <property type="entry name" value="PK_Tyr_Ser-Thr"/>
    <property type="match status" value="1"/>
</dbReference>
<evidence type="ECO:0000256" key="3">
    <source>
        <dbReference type="SAM" id="Coils"/>
    </source>
</evidence>
<feature type="compositionally biased region" description="Acidic residues" evidence="4">
    <location>
        <begin position="1292"/>
        <end position="1303"/>
    </location>
</feature>
<dbReference type="SMART" id="SM00365">
    <property type="entry name" value="LRR_SD22"/>
    <property type="match status" value="9"/>
</dbReference>
<comment type="caution">
    <text evidence="6">The sequence shown here is derived from an EMBL/GenBank/DDBJ whole genome shotgun (WGS) entry which is preliminary data.</text>
</comment>
<dbReference type="PROSITE" id="PS51450">
    <property type="entry name" value="LRR"/>
    <property type="match status" value="2"/>
</dbReference>
<evidence type="ECO:0000313" key="6">
    <source>
        <dbReference type="EMBL" id="KAL2915424.1"/>
    </source>
</evidence>
<gene>
    <name evidence="6" type="ORF">HK105_205040</name>
</gene>
<dbReference type="SMART" id="SM00369">
    <property type="entry name" value="LRR_TYP"/>
    <property type="match status" value="17"/>
</dbReference>
<evidence type="ECO:0000259" key="5">
    <source>
        <dbReference type="PROSITE" id="PS50011"/>
    </source>
</evidence>
<dbReference type="InterPro" id="IPR001245">
    <property type="entry name" value="Ser-Thr/Tyr_kinase_cat_dom"/>
</dbReference>
<dbReference type="Proteomes" id="UP001527925">
    <property type="component" value="Unassembled WGS sequence"/>
</dbReference>
<evidence type="ECO:0000256" key="1">
    <source>
        <dbReference type="ARBA" id="ARBA00022614"/>
    </source>
</evidence>
<dbReference type="Gene3D" id="3.80.10.10">
    <property type="entry name" value="Ribonuclease Inhibitor"/>
    <property type="match status" value="4"/>
</dbReference>
<dbReference type="SMART" id="SM00364">
    <property type="entry name" value="LRR_BAC"/>
    <property type="match status" value="12"/>
</dbReference>
<dbReference type="Pfam" id="PF13855">
    <property type="entry name" value="LRR_8"/>
    <property type="match status" value="2"/>
</dbReference>
<dbReference type="PROSITE" id="PS50011">
    <property type="entry name" value="PROTEIN_KINASE_DOM"/>
    <property type="match status" value="1"/>
</dbReference>
<feature type="coiled-coil region" evidence="3">
    <location>
        <begin position="216"/>
        <end position="243"/>
    </location>
</feature>
<dbReference type="InterPro" id="IPR011009">
    <property type="entry name" value="Kinase-like_dom_sf"/>
</dbReference>
<keyword evidence="2" id="KW-0677">Repeat</keyword>
<keyword evidence="7" id="KW-1185">Reference proteome</keyword>
<reference evidence="6 7" key="1">
    <citation type="submission" date="2023-09" db="EMBL/GenBank/DDBJ databases">
        <title>Pangenome analysis of Batrachochytrium dendrobatidis and related Chytrids.</title>
        <authorList>
            <person name="Yacoub M.N."/>
            <person name="Stajich J.E."/>
            <person name="James T.Y."/>
        </authorList>
    </citation>
    <scope>NUCLEOTIDE SEQUENCE [LARGE SCALE GENOMIC DNA]</scope>
    <source>
        <strain evidence="6 7">JEL0888</strain>
    </source>
</reference>
<dbReference type="InterPro" id="IPR000719">
    <property type="entry name" value="Prot_kinase_dom"/>
</dbReference>
<feature type="region of interest" description="Disordered" evidence="4">
    <location>
        <begin position="1276"/>
        <end position="1303"/>
    </location>
</feature>
<dbReference type="InterPro" id="IPR032675">
    <property type="entry name" value="LRR_dom_sf"/>
</dbReference>
<dbReference type="EMBL" id="JADGIZ020000024">
    <property type="protein sequence ID" value="KAL2915424.1"/>
    <property type="molecule type" value="Genomic_DNA"/>
</dbReference>
<feature type="domain" description="Protein kinase" evidence="5">
    <location>
        <begin position="315"/>
        <end position="577"/>
    </location>
</feature>
<dbReference type="Gene3D" id="1.10.510.10">
    <property type="entry name" value="Transferase(Phosphotransferase) domain 1"/>
    <property type="match status" value="1"/>
</dbReference>
<organism evidence="6 7">
    <name type="scientific">Polyrhizophydium stewartii</name>
    <dbReference type="NCBI Taxonomy" id="2732419"/>
    <lineage>
        <taxon>Eukaryota</taxon>
        <taxon>Fungi</taxon>
        <taxon>Fungi incertae sedis</taxon>
        <taxon>Chytridiomycota</taxon>
        <taxon>Chytridiomycota incertae sedis</taxon>
        <taxon>Chytridiomycetes</taxon>
        <taxon>Rhizophydiales</taxon>
        <taxon>Rhizophydiales incertae sedis</taxon>
        <taxon>Polyrhizophydium</taxon>
    </lineage>
</organism>
<evidence type="ECO:0000256" key="4">
    <source>
        <dbReference type="SAM" id="MobiDB-lite"/>
    </source>
</evidence>
<accession>A0ABR4N7H9</accession>
<name>A0ABR4N7H9_9FUNG</name>
<dbReference type="InterPro" id="IPR003591">
    <property type="entry name" value="Leu-rich_rpt_typical-subtyp"/>
</dbReference>
<keyword evidence="1" id="KW-0433">Leucine-rich repeat</keyword>
<dbReference type="SUPFAM" id="SSF52058">
    <property type="entry name" value="L domain-like"/>
    <property type="match status" value="2"/>
</dbReference>
<evidence type="ECO:0000313" key="7">
    <source>
        <dbReference type="Proteomes" id="UP001527925"/>
    </source>
</evidence>
<dbReference type="InterPro" id="IPR050715">
    <property type="entry name" value="LRR-SigEffector_domain"/>
</dbReference>
<dbReference type="Pfam" id="PF00560">
    <property type="entry name" value="LRR_1"/>
    <property type="match status" value="2"/>
</dbReference>
<sequence length="1303" mass="144398">MAAADDVAAAASRAIDDLVELRARVLDAEAAARDAEAAEAAAAVAAAAAPSAAAVMADKAFEQLRSTLDVATQNQAMITKACDAFLTQVGAGTHIDTTTVTNIATLSKSVVEFVTILKKAPKQQGEGVKAVTRFLATNGLEVASTVVKVAKAAADFVPVPGLATAIGIIDKILTNVKDSRAGAAGIKAFCADLEEIKNILLPMTNQWFSLDVRKKCNDLLNLLKEAEKAFEAASANANGWNAAFSGYGSKFTAQVAAFKIRLEKIKELLSLAMQVDSAMMLLQTAKKLNMIDTKTDRILSFIRPRTLHLRHTDFMVSPDTLDRDGKFIVNEAKMDGANYVIKIFREDVTPHRHSIETDARKWFQANHSNLLQLTGICLETDKESGRGPFVAMPHMKYDLESYLAENPVLTLEEKIYILVRVARGIQYLHDYAPNQPIIHGAITMRHVRLETEQVVLEPSNEIVTKLRKVKVIPSVFASKPSAAQTTAYIAPEFKALDYKPDTPLDSYAFGVLALSLLTGTKVSEITAESSFVRPVDFDEYSWDTLECCIAFAQGARPTFSAIVEALNKALGPEKPFVRNISTEATDLDILCSIFPEWTRDSDISTNSDDPTGELVYVYNRETKRNMPRRRLVWDENHSITALRLTGCGLSGKIPKEIGRLTQLRELWLDQNDFEGEIPIQIFKLENLKSLRLSRNMLGGDIPSLIRKLRNLEEIDISYTDIKSLPDTIGELHMLREIDARETNITEIPSTIGMLENLEFLYLSHDEQRNEDSPCITRIPPEIGNLKNLKALALACHRISTLPKEIGNLKNLTLLNISDMQLESLPDELQNLQLLETFYFSGNMIKQLPSWIGKLKLLTDMDAARNKIELLPVEIGQLRELEGLDLSYNKIKELPTSISNLDELRYLHLVDNELSALPSEIGGLASLTELSLTRNAIEKLPDDFGDLIHLEVLRAQDNELSELPESFGNLTKLVDLRLGHNKFKTMPPQISKLVNLQRLYMNDCELTSIPSFIGNLTELQSLQIQKNQIESLPAEIGKLHKLVDITVQYNKLTALPDEISELKNLVQLYIAFNSFEALPPAIGGLINLVRLWAGGNAIIEIPEWIGSLSQLSWINISHNNLVAIPDALSRLYSLETINFMNNKITVIPESLSTLTRLTEIYLSNNAITEIPAWINRLSQLTIIELNGNQIQTIPFELFDILRMSDIKLADNAITRVPASIAKLELLHTLNLDGNKLTALPSEIAKLPKLSQLSVARNPIPVKPEWFDGASFTIMCGGTPFQPEDTRTSASTDNGDEDDDEDGDA</sequence>
<evidence type="ECO:0000256" key="2">
    <source>
        <dbReference type="ARBA" id="ARBA00022737"/>
    </source>
</evidence>
<protein>
    <recommendedName>
        <fullName evidence="5">Protein kinase domain-containing protein</fullName>
    </recommendedName>
</protein>
<dbReference type="PANTHER" id="PTHR45752:SF187">
    <property type="entry name" value="LEUCINE-RICH REPEAT AND IQ DOMAIN-CONTAINING PROTEIN 4"/>
    <property type="match status" value="1"/>
</dbReference>
<dbReference type="Pfam" id="PF23598">
    <property type="entry name" value="LRR_14"/>
    <property type="match status" value="1"/>
</dbReference>
<dbReference type="PANTHER" id="PTHR45752">
    <property type="entry name" value="LEUCINE-RICH REPEAT-CONTAINING"/>
    <property type="match status" value="1"/>
</dbReference>
<dbReference type="InterPro" id="IPR001611">
    <property type="entry name" value="Leu-rich_rpt"/>
</dbReference>
<dbReference type="InterPro" id="IPR055414">
    <property type="entry name" value="LRR_R13L4/SHOC2-like"/>
</dbReference>
<keyword evidence="3" id="KW-0175">Coiled coil</keyword>
<proteinExistence type="predicted"/>
<dbReference type="SUPFAM" id="SSF56112">
    <property type="entry name" value="Protein kinase-like (PK-like)"/>
    <property type="match status" value="1"/>
</dbReference>